<dbReference type="Proteomes" id="UP001518925">
    <property type="component" value="Unassembled WGS sequence"/>
</dbReference>
<evidence type="ECO:0008006" key="3">
    <source>
        <dbReference type="Google" id="ProtNLM"/>
    </source>
</evidence>
<protein>
    <recommendedName>
        <fullName evidence="3">DUF2442 domain-containing protein</fullName>
    </recommendedName>
</protein>
<keyword evidence="2" id="KW-1185">Reference proteome</keyword>
<evidence type="ECO:0000313" key="2">
    <source>
        <dbReference type="Proteomes" id="UP001518925"/>
    </source>
</evidence>
<organism evidence="1 2">
    <name type="scientific">Bacillus suaedaesalsae</name>
    <dbReference type="NCBI Taxonomy" id="2810349"/>
    <lineage>
        <taxon>Bacteria</taxon>
        <taxon>Bacillati</taxon>
        <taxon>Bacillota</taxon>
        <taxon>Bacilli</taxon>
        <taxon>Bacillales</taxon>
        <taxon>Bacillaceae</taxon>
        <taxon>Bacillus</taxon>
    </lineage>
</organism>
<gene>
    <name evidence="1" type="ORF">JR050_10340</name>
</gene>
<reference evidence="1 2" key="1">
    <citation type="submission" date="2021-02" db="EMBL/GenBank/DDBJ databases">
        <title>Bacillus sp. RD4P76, an endophyte from a halophyte.</title>
        <authorList>
            <person name="Sun J.-Q."/>
        </authorList>
    </citation>
    <scope>NUCLEOTIDE SEQUENCE [LARGE SCALE GENOMIC DNA]</scope>
    <source>
        <strain evidence="1 2">RD4P76</strain>
    </source>
</reference>
<name>A0ABS2DKK3_9BACI</name>
<evidence type="ECO:0000313" key="1">
    <source>
        <dbReference type="EMBL" id="MBM6618056.1"/>
    </source>
</evidence>
<comment type="caution">
    <text evidence="1">The sequence shown here is derived from an EMBL/GenBank/DDBJ whole genome shotgun (WGS) entry which is preliminary data.</text>
</comment>
<proteinExistence type="predicted"/>
<accession>A0ABS2DKK3</accession>
<sequence>MKNKLRLCTRPITITHENEEFLFTCYFDGISTVLYTKGSVRDAIAGTKFEGIIVDESTPIVWEEHNYSYLNLLKEKRFSIL</sequence>
<dbReference type="EMBL" id="JAFELM010000029">
    <property type="protein sequence ID" value="MBM6618056.1"/>
    <property type="molecule type" value="Genomic_DNA"/>
</dbReference>